<dbReference type="InterPro" id="IPR045489">
    <property type="entry name" value="DUF6429"/>
</dbReference>
<dbReference type="AlphaFoldDB" id="A0A521FQ49"/>
<gene>
    <name evidence="2" type="ORF">SAMN06265221_12828</name>
</gene>
<dbReference type="OrthoDB" id="8912983at2"/>
<proteinExistence type="predicted"/>
<evidence type="ECO:0000313" key="3">
    <source>
        <dbReference type="Proteomes" id="UP000319014"/>
    </source>
</evidence>
<dbReference type="Proteomes" id="UP000319014">
    <property type="component" value="Unassembled WGS sequence"/>
</dbReference>
<protein>
    <recommendedName>
        <fullName evidence="1">DUF6429 domain-containing protein</fullName>
    </recommendedName>
</protein>
<evidence type="ECO:0000259" key="1">
    <source>
        <dbReference type="Pfam" id="PF20008"/>
    </source>
</evidence>
<dbReference type="Pfam" id="PF20008">
    <property type="entry name" value="DUF6429"/>
    <property type="match status" value="1"/>
</dbReference>
<sequence length="81" mass="9260">MQLDHDKIDDAVMALLCLTLHDRNRAWKGFDWTVLARLHRKGYITNPVNRAKSVQLTQAGMDRAEALFQTMFVMDGNDDPA</sequence>
<organism evidence="2 3">
    <name type="scientific">Paracoccus laeviglucosivorans</name>
    <dbReference type="NCBI Taxonomy" id="1197861"/>
    <lineage>
        <taxon>Bacteria</taxon>
        <taxon>Pseudomonadati</taxon>
        <taxon>Pseudomonadota</taxon>
        <taxon>Alphaproteobacteria</taxon>
        <taxon>Rhodobacterales</taxon>
        <taxon>Paracoccaceae</taxon>
        <taxon>Paracoccus</taxon>
    </lineage>
</organism>
<name>A0A521FQ49_9RHOB</name>
<feature type="domain" description="DUF6429" evidence="1">
    <location>
        <begin position="4"/>
        <end position="73"/>
    </location>
</feature>
<keyword evidence="3" id="KW-1185">Reference proteome</keyword>
<dbReference type="RefSeq" id="WP_142664809.1">
    <property type="nucleotide sequence ID" value="NZ_FXTK01000028.1"/>
</dbReference>
<reference evidence="2 3" key="1">
    <citation type="submission" date="2017-05" db="EMBL/GenBank/DDBJ databases">
        <authorList>
            <person name="Varghese N."/>
            <person name="Submissions S."/>
        </authorList>
    </citation>
    <scope>NUCLEOTIDE SEQUENCE [LARGE SCALE GENOMIC DNA]</scope>
    <source>
        <strain evidence="2 3">DSM 100094</strain>
    </source>
</reference>
<accession>A0A521FQ49</accession>
<dbReference type="EMBL" id="FXTK01000028">
    <property type="protein sequence ID" value="SMO97591.1"/>
    <property type="molecule type" value="Genomic_DNA"/>
</dbReference>
<evidence type="ECO:0000313" key="2">
    <source>
        <dbReference type="EMBL" id="SMO97591.1"/>
    </source>
</evidence>